<dbReference type="HAMAP" id="MF_01341">
    <property type="entry name" value="Ribosomal_uL15"/>
    <property type="match status" value="1"/>
</dbReference>
<feature type="region of interest" description="Disordered" evidence="4">
    <location>
        <begin position="83"/>
        <end position="129"/>
    </location>
</feature>
<gene>
    <name evidence="6" type="primary">mrpl15</name>
    <name evidence="6" type="ORF">PPL_07706</name>
</gene>
<evidence type="ECO:0000313" key="7">
    <source>
        <dbReference type="Proteomes" id="UP000001396"/>
    </source>
</evidence>
<evidence type="ECO:0000256" key="3">
    <source>
        <dbReference type="ARBA" id="ARBA00023274"/>
    </source>
</evidence>
<dbReference type="STRING" id="670386.D3BGQ4"/>
<dbReference type="OMA" id="EPGWLVN"/>
<dbReference type="InterPro" id="IPR036227">
    <property type="entry name" value="Ribosomal_uL15/eL18_sf"/>
</dbReference>
<dbReference type="InterPro" id="IPR021131">
    <property type="entry name" value="Ribosomal_uL15/eL18"/>
</dbReference>
<dbReference type="Pfam" id="PF00828">
    <property type="entry name" value="Ribosomal_L27A"/>
    <property type="match status" value="1"/>
</dbReference>
<feature type="domain" description="Large ribosomal subunit protein uL15/eL18" evidence="5">
    <location>
        <begin position="154"/>
        <end position="229"/>
    </location>
</feature>
<dbReference type="InterPro" id="IPR030878">
    <property type="entry name" value="Ribosomal_uL15"/>
</dbReference>
<comment type="caution">
    <text evidence="6">The sequence shown here is derived from an EMBL/GenBank/DDBJ whole genome shotgun (WGS) entry which is preliminary data.</text>
</comment>
<evidence type="ECO:0000256" key="4">
    <source>
        <dbReference type="SAM" id="MobiDB-lite"/>
    </source>
</evidence>
<dbReference type="SUPFAM" id="SSF52080">
    <property type="entry name" value="Ribosomal proteins L15p and L18e"/>
    <property type="match status" value="1"/>
</dbReference>
<dbReference type="GO" id="GO:0006412">
    <property type="term" value="P:translation"/>
    <property type="evidence" value="ECO:0007669"/>
    <property type="project" value="InterPro"/>
</dbReference>
<evidence type="ECO:0000313" key="6">
    <source>
        <dbReference type="EMBL" id="EFA79288.1"/>
    </source>
</evidence>
<dbReference type="GO" id="GO:0003735">
    <property type="term" value="F:structural constituent of ribosome"/>
    <property type="evidence" value="ECO:0007669"/>
    <property type="project" value="InterPro"/>
</dbReference>
<keyword evidence="7" id="KW-1185">Reference proteome</keyword>
<keyword evidence="3" id="KW-0687">Ribonucleoprotein</keyword>
<comment type="similarity">
    <text evidence="1">Belongs to the universal ribosomal protein uL15 family.</text>
</comment>
<dbReference type="EMBL" id="ADBJ01000035">
    <property type="protein sequence ID" value="EFA79288.1"/>
    <property type="molecule type" value="Genomic_DNA"/>
</dbReference>
<evidence type="ECO:0000256" key="1">
    <source>
        <dbReference type="ARBA" id="ARBA00007320"/>
    </source>
</evidence>
<evidence type="ECO:0000256" key="2">
    <source>
        <dbReference type="ARBA" id="ARBA00022980"/>
    </source>
</evidence>
<dbReference type="AlphaFoldDB" id="D3BGQ4"/>
<accession>D3BGQ4</accession>
<dbReference type="PANTHER" id="PTHR12934">
    <property type="entry name" value="50S RIBOSOMAL PROTEIN L15"/>
    <property type="match status" value="1"/>
</dbReference>
<dbReference type="Proteomes" id="UP000001396">
    <property type="component" value="Unassembled WGS sequence"/>
</dbReference>
<dbReference type="RefSeq" id="XP_020431409.1">
    <property type="nucleotide sequence ID" value="XM_020578540.1"/>
</dbReference>
<dbReference type="InParanoid" id="D3BGQ4"/>
<proteinExistence type="inferred from homology"/>
<organism evidence="6 7">
    <name type="scientific">Heterostelium pallidum (strain ATCC 26659 / Pp 5 / PN500)</name>
    <name type="common">Cellular slime mold</name>
    <name type="synonym">Polysphondylium pallidum</name>
    <dbReference type="NCBI Taxonomy" id="670386"/>
    <lineage>
        <taxon>Eukaryota</taxon>
        <taxon>Amoebozoa</taxon>
        <taxon>Evosea</taxon>
        <taxon>Eumycetozoa</taxon>
        <taxon>Dictyostelia</taxon>
        <taxon>Acytosteliales</taxon>
        <taxon>Acytosteliaceae</taxon>
        <taxon>Heterostelium</taxon>
    </lineage>
</organism>
<name>D3BGQ4_HETP5</name>
<feature type="region of interest" description="Disordered" evidence="4">
    <location>
        <begin position="265"/>
        <end position="293"/>
    </location>
</feature>
<dbReference type="InterPro" id="IPR005749">
    <property type="entry name" value="Ribosomal_uL15_bac-type"/>
</dbReference>
<feature type="compositionally biased region" description="Basic residues" evidence="4">
    <location>
        <begin position="107"/>
        <end position="119"/>
    </location>
</feature>
<keyword evidence="2 6" id="KW-0689">Ribosomal protein</keyword>
<reference evidence="6 7" key="1">
    <citation type="journal article" date="2011" name="Genome Res.">
        <title>Phylogeny-wide analysis of social amoeba genomes highlights ancient origins for complex intercellular communication.</title>
        <authorList>
            <person name="Heidel A.J."/>
            <person name="Lawal H.M."/>
            <person name="Felder M."/>
            <person name="Schilde C."/>
            <person name="Helps N.R."/>
            <person name="Tunggal B."/>
            <person name="Rivero F."/>
            <person name="John U."/>
            <person name="Schleicher M."/>
            <person name="Eichinger L."/>
            <person name="Platzer M."/>
            <person name="Noegel A.A."/>
            <person name="Schaap P."/>
            <person name="Gloeckner G."/>
        </authorList>
    </citation>
    <scope>NUCLEOTIDE SEQUENCE [LARGE SCALE GENOMIC DNA]</scope>
    <source>
        <strain evidence="7">ATCC 26659 / Pp 5 / PN500</strain>
    </source>
</reference>
<dbReference type="GeneID" id="31363187"/>
<sequence>MSLSSRFGSMCISSTSKSLISSSTTGIRSFQYINKYAGVASSSSSCLFNTSFSVNNNNSSNNIDTTFKRTIISLPHEISLNNLRDNPGANKKKIRLGRGIGSGKGKTSGRGHGGQKARAGHNIPRGFEGGQTPLFKRMRKYGFSNARFARVLNPLNLDRLSRLIDDGLINPNETITMKHLYDVNAVGKIKFGIKLLASGEETFKHKINIELSDFSENARKTIESLGGSASNVYYDRVGLRFLLKPEKFDFTPKRARVPLKLKEKYPNHPTGYLGAYSTDGSPPAPKESTTESA</sequence>
<dbReference type="Gene3D" id="3.100.10.10">
    <property type="match status" value="1"/>
</dbReference>
<dbReference type="NCBIfam" id="TIGR01071">
    <property type="entry name" value="rplO_bact"/>
    <property type="match status" value="1"/>
</dbReference>
<protein>
    <submittedName>
        <fullName evidence="6">Ribosomal protein L15</fullName>
    </submittedName>
</protein>
<dbReference type="GO" id="GO:0005762">
    <property type="term" value="C:mitochondrial large ribosomal subunit"/>
    <property type="evidence" value="ECO:0007669"/>
    <property type="project" value="TreeGrafter"/>
</dbReference>
<dbReference type="PANTHER" id="PTHR12934:SF11">
    <property type="entry name" value="LARGE RIBOSOMAL SUBUNIT PROTEIN UL15M"/>
    <property type="match status" value="1"/>
</dbReference>
<evidence type="ECO:0000259" key="5">
    <source>
        <dbReference type="Pfam" id="PF00828"/>
    </source>
</evidence>
<dbReference type="FunCoup" id="D3BGQ4">
    <property type="interactions" value="309"/>
</dbReference>